<sequence>MTDKKLSKNIKHQISLIIHGGNNQISIDSRDVAKEFDRRHDNVMQTIRALIEEGTISPLEIKERDYIKRGKTYCCFQLNEAGFLKVMPFIGGKKSKEGQKRLVDEFLRIRRMLDRQSKEREKLAYQVARLSGKDSRAILTDEIQRFVVYAQSRGSRNADRYFGSITSAVHNGLIILEPKATQVRELLTALQLSKLATIELTAAQVLADGMSAELPYKEIFQSVKSAVNAFADSRDNLLGG</sequence>
<protein>
    <submittedName>
        <fullName evidence="1">Rha family transcriptional regulator</fullName>
    </submittedName>
</protein>
<organism evidence="1 2">
    <name type="scientific">Candidatus Methylobacter titanis</name>
    <dbReference type="NCBI Taxonomy" id="3053457"/>
    <lineage>
        <taxon>Bacteria</taxon>
        <taxon>Pseudomonadati</taxon>
        <taxon>Pseudomonadota</taxon>
        <taxon>Gammaproteobacteria</taxon>
        <taxon>Methylococcales</taxon>
        <taxon>Methylococcaceae</taxon>
        <taxon>Methylobacter</taxon>
    </lineage>
</organism>
<gene>
    <name evidence="1" type="ORF">PSU93_01755</name>
</gene>
<comment type="caution">
    <text evidence="1">The sequence shown here is derived from an EMBL/GenBank/DDBJ whole genome shotgun (WGS) entry which is preliminary data.</text>
</comment>
<dbReference type="InterPro" id="IPR014054">
    <property type="entry name" value="Phage_regulatory_Rha"/>
</dbReference>
<dbReference type="AlphaFoldDB" id="A0AA43TJ32"/>
<dbReference type="Proteomes" id="UP001160519">
    <property type="component" value="Unassembled WGS sequence"/>
</dbReference>
<evidence type="ECO:0000313" key="1">
    <source>
        <dbReference type="EMBL" id="MDI1229856.1"/>
    </source>
</evidence>
<name>A0AA43TJ32_9GAMM</name>
<keyword evidence="2" id="KW-1185">Reference proteome</keyword>
<dbReference type="Pfam" id="PF09669">
    <property type="entry name" value="Phage_pRha"/>
    <property type="match status" value="1"/>
</dbReference>
<evidence type="ECO:0000313" key="2">
    <source>
        <dbReference type="Proteomes" id="UP001160519"/>
    </source>
</evidence>
<proteinExistence type="predicted"/>
<reference evidence="1" key="1">
    <citation type="submission" date="2023-01" db="EMBL/GenBank/DDBJ databases">
        <title>Biogeochemical cycle of methane in antarctic sediments.</title>
        <authorList>
            <person name="Roldan D.M."/>
            <person name="Menes R.J."/>
        </authorList>
    </citation>
    <scope>NUCLEOTIDE SEQUENCE [LARGE SCALE GENOMIC DNA]</scope>
    <source>
        <strain evidence="1">K-2018 MAG008</strain>
    </source>
</reference>
<dbReference type="EMBL" id="JAQSDF010000002">
    <property type="protein sequence ID" value="MDI1229856.1"/>
    <property type="molecule type" value="Genomic_DNA"/>
</dbReference>
<accession>A0AA43TJ32</accession>